<dbReference type="GeneID" id="80335915"/>
<evidence type="ECO:0000313" key="2">
    <source>
        <dbReference type="Proteomes" id="UP000317039"/>
    </source>
</evidence>
<proteinExistence type="predicted"/>
<sequence length="174" mass="17114">MLWRSVVDGLRYPVVVGQGVVWSGAGVRLCGGAVLVRCGSFVALAVGVEAVGGGGEGVAGMVAGSLRCAAGEAGGGLRFGGVRVVGGRVLVPGGGRGDTDRLALGDGIGLGGVLVLAAFAAAEQAAAGGLLLGNEFVVREVLDGSLVADLGDFTLGEPRRQHREAVVVAAHMSP</sequence>
<dbReference type="EMBL" id="CP041695">
    <property type="protein sequence ID" value="QDP81747.1"/>
    <property type="molecule type" value="Genomic_DNA"/>
</dbReference>
<dbReference type="KEGG" id="nod:FOH10_26505"/>
<accession>A0A516NS54</accession>
<dbReference type="Proteomes" id="UP000317039">
    <property type="component" value="Chromosome"/>
</dbReference>
<reference evidence="1 2" key="1">
    <citation type="submission" date="2019-07" db="EMBL/GenBank/DDBJ databases">
        <title>Complete Genome Sequence and Methylome Analysis of Nocardia otitidis-caviarum NEB252.</title>
        <authorList>
            <person name="Fomenkov A."/>
            <person name="Anton B.P."/>
            <person name="Vincze T."/>
            <person name="Roberts R.J."/>
        </authorList>
    </citation>
    <scope>NUCLEOTIDE SEQUENCE [LARGE SCALE GENOMIC DNA]</scope>
    <source>
        <strain evidence="1 2">NEB252</strain>
    </source>
</reference>
<dbReference type="AlphaFoldDB" id="A0A516NS54"/>
<organism evidence="1 2">
    <name type="scientific">Nocardia otitidiscaviarum</name>
    <dbReference type="NCBI Taxonomy" id="1823"/>
    <lineage>
        <taxon>Bacteria</taxon>
        <taxon>Bacillati</taxon>
        <taxon>Actinomycetota</taxon>
        <taxon>Actinomycetes</taxon>
        <taxon>Mycobacteriales</taxon>
        <taxon>Nocardiaceae</taxon>
        <taxon>Nocardia</taxon>
    </lineage>
</organism>
<protein>
    <submittedName>
        <fullName evidence="1">Uncharacterized protein</fullName>
    </submittedName>
</protein>
<evidence type="ECO:0000313" key="1">
    <source>
        <dbReference type="EMBL" id="QDP81747.1"/>
    </source>
</evidence>
<gene>
    <name evidence="1" type="ORF">FOH10_26505</name>
</gene>
<name>A0A516NS54_9NOCA</name>
<dbReference type="RefSeq" id="WP_143982749.1">
    <property type="nucleotide sequence ID" value="NZ_CP041695.1"/>
</dbReference>